<dbReference type="Pfam" id="PF00724">
    <property type="entry name" value="Oxidored_FMN"/>
    <property type="match status" value="1"/>
</dbReference>
<evidence type="ECO:0000256" key="4">
    <source>
        <dbReference type="ARBA" id="ARBA00022857"/>
    </source>
</evidence>
<sequence>MSAPRLFEPLRLDDLVLENRILVAPMCQYSARDGAATDWHVMHLGQLAASGAGLLTLEATAISPEARITAWDLGLYDDATERALARVLGAVREYAPVPVALQIAHAGRKASSRAPWDGGAQIPPEHPQGWRTEAPSAIPHGAGEVAPHALDLSDLKRIRDGFVATARRAMRLGIDGVELHGAHGYLLHQFLSPLANTRGDAYGGALENRMRFPLECFEAVRDAVPAGRPVWMRVSATDWVEGGWDLEGTLALAEALKARGAAAIHVSSGGLSTAQTIPVGPGYQVPFAARIKAETGLPTIAVGLITQPAQAEAILQNGQADAVSLARALLYDLRWPWHAAAELGAQVRAPKQYWRSQPHGLKHLFTDSAFGQR</sequence>
<evidence type="ECO:0000256" key="1">
    <source>
        <dbReference type="ARBA" id="ARBA00001917"/>
    </source>
</evidence>
<reference evidence="7" key="1">
    <citation type="journal article" date="2021" name="Front. Microbiol.">
        <title>Comprehensive Comparative Genomics and Phenotyping of Methylobacterium Species.</title>
        <authorList>
            <person name="Alessa O."/>
            <person name="Ogura Y."/>
            <person name="Fujitani Y."/>
            <person name="Takami H."/>
            <person name="Hayashi T."/>
            <person name="Sahin N."/>
            <person name="Tani A."/>
        </authorList>
    </citation>
    <scope>NUCLEOTIDE SEQUENCE</scope>
    <source>
        <strain evidence="7">NBRC 15689</strain>
    </source>
</reference>
<proteinExistence type="predicted"/>
<keyword evidence="2" id="KW-0285">Flavoprotein</keyword>
<keyword evidence="3" id="KW-0288">FMN</keyword>
<dbReference type="CDD" id="cd02932">
    <property type="entry name" value="OYE_YqiM_FMN"/>
    <property type="match status" value="1"/>
</dbReference>
<evidence type="ECO:0000313" key="8">
    <source>
        <dbReference type="Proteomes" id="UP001055156"/>
    </source>
</evidence>
<dbReference type="PANTHER" id="PTHR43303">
    <property type="entry name" value="NADPH DEHYDROGENASE C23G7.10C-RELATED"/>
    <property type="match status" value="1"/>
</dbReference>
<dbReference type="Proteomes" id="UP001055156">
    <property type="component" value="Unassembled WGS sequence"/>
</dbReference>
<gene>
    <name evidence="7" type="primary">namA_1</name>
    <name evidence="7" type="ORF">LKMONMHP_2997</name>
</gene>
<dbReference type="InterPro" id="IPR044152">
    <property type="entry name" value="YqjM-like"/>
</dbReference>
<dbReference type="InterPro" id="IPR013785">
    <property type="entry name" value="Aldolase_TIM"/>
</dbReference>
<dbReference type="SUPFAM" id="SSF51395">
    <property type="entry name" value="FMN-linked oxidoreductases"/>
    <property type="match status" value="1"/>
</dbReference>
<evidence type="ECO:0000259" key="6">
    <source>
        <dbReference type="Pfam" id="PF00724"/>
    </source>
</evidence>
<keyword evidence="5" id="KW-0560">Oxidoreductase</keyword>
<reference evidence="7" key="2">
    <citation type="submission" date="2021-08" db="EMBL/GenBank/DDBJ databases">
        <authorList>
            <person name="Tani A."/>
            <person name="Ola A."/>
            <person name="Ogura Y."/>
            <person name="Katsura K."/>
            <person name="Hayashi T."/>
        </authorList>
    </citation>
    <scope>NUCLEOTIDE SEQUENCE</scope>
    <source>
        <strain evidence="7">NBRC 15689</strain>
    </source>
</reference>
<evidence type="ECO:0000256" key="5">
    <source>
        <dbReference type="ARBA" id="ARBA00023002"/>
    </source>
</evidence>
<keyword evidence="4" id="KW-0521">NADP</keyword>
<evidence type="ECO:0000256" key="2">
    <source>
        <dbReference type="ARBA" id="ARBA00022630"/>
    </source>
</evidence>
<comment type="cofactor">
    <cofactor evidence="1">
        <name>FMN</name>
        <dbReference type="ChEBI" id="CHEBI:58210"/>
    </cofactor>
</comment>
<comment type="caution">
    <text evidence="7">The sequence shown here is derived from an EMBL/GenBank/DDBJ whole genome shotgun (WGS) entry which is preliminary data.</text>
</comment>
<feature type="domain" description="NADH:flavin oxidoreductase/NADH oxidase N-terminal" evidence="6">
    <location>
        <begin position="6"/>
        <end position="342"/>
    </location>
</feature>
<evidence type="ECO:0000256" key="3">
    <source>
        <dbReference type="ARBA" id="ARBA00022643"/>
    </source>
</evidence>
<name>A0ABQ4TCM6_METOR</name>
<keyword evidence="8" id="KW-1185">Reference proteome</keyword>
<dbReference type="Gene3D" id="3.20.20.70">
    <property type="entry name" value="Aldolase class I"/>
    <property type="match status" value="1"/>
</dbReference>
<protein>
    <submittedName>
        <fullName evidence="7">NADPH dehydrogenase</fullName>
    </submittedName>
</protein>
<dbReference type="InterPro" id="IPR001155">
    <property type="entry name" value="OxRdtase_FMN_N"/>
</dbReference>
<evidence type="ECO:0000313" key="7">
    <source>
        <dbReference type="EMBL" id="GJE28131.1"/>
    </source>
</evidence>
<dbReference type="RefSeq" id="WP_238311919.1">
    <property type="nucleotide sequence ID" value="NZ_BPQV01000008.1"/>
</dbReference>
<accession>A0ABQ4TCM6</accession>
<dbReference type="EMBL" id="BPQV01000008">
    <property type="protein sequence ID" value="GJE28131.1"/>
    <property type="molecule type" value="Genomic_DNA"/>
</dbReference>
<organism evidence="7 8">
    <name type="scientific">Methylobacterium organophilum</name>
    <dbReference type="NCBI Taxonomy" id="410"/>
    <lineage>
        <taxon>Bacteria</taxon>
        <taxon>Pseudomonadati</taxon>
        <taxon>Pseudomonadota</taxon>
        <taxon>Alphaproteobacteria</taxon>
        <taxon>Hyphomicrobiales</taxon>
        <taxon>Methylobacteriaceae</taxon>
        <taxon>Methylobacterium</taxon>
    </lineage>
</organism>
<dbReference type="PANTHER" id="PTHR43303:SF4">
    <property type="entry name" value="NADPH DEHYDROGENASE C23G7.10C-RELATED"/>
    <property type="match status" value="1"/>
</dbReference>